<feature type="region of interest" description="Disordered" evidence="1">
    <location>
        <begin position="159"/>
        <end position="232"/>
    </location>
</feature>
<dbReference type="SUPFAM" id="SSF47459">
    <property type="entry name" value="HLH, helix-loop-helix DNA-binding domain"/>
    <property type="match status" value="1"/>
</dbReference>
<evidence type="ECO:0000256" key="1">
    <source>
        <dbReference type="SAM" id="MobiDB-lite"/>
    </source>
</evidence>
<dbReference type="PANTHER" id="PTHR47336:SF2">
    <property type="entry name" value="TRANSCRIPTION FACTOR HMS1-RELATED"/>
    <property type="match status" value="1"/>
</dbReference>
<dbReference type="InterPro" id="IPR011598">
    <property type="entry name" value="bHLH_dom"/>
</dbReference>
<dbReference type="PROSITE" id="PS50888">
    <property type="entry name" value="BHLH"/>
    <property type="match status" value="1"/>
</dbReference>
<feature type="compositionally biased region" description="Low complexity" evidence="1">
    <location>
        <begin position="195"/>
        <end position="206"/>
    </location>
</feature>
<dbReference type="GO" id="GO:0046983">
    <property type="term" value="F:protein dimerization activity"/>
    <property type="evidence" value="ECO:0007669"/>
    <property type="project" value="InterPro"/>
</dbReference>
<dbReference type="EMBL" id="QVQW01000054">
    <property type="protein sequence ID" value="RKU42578.1"/>
    <property type="molecule type" value="Genomic_DNA"/>
</dbReference>
<gene>
    <name evidence="3" type="primary">SREBF1</name>
    <name evidence="3" type="ORF">DL546_002985</name>
</gene>
<dbReference type="OrthoDB" id="2133190at2759"/>
<dbReference type="CDD" id="cd11399">
    <property type="entry name" value="bHLHzip_scHMS1_like"/>
    <property type="match status" value="1"/>
</dbReference>
<dbReference type="PANTHER" id="PTHR47336">
    <property type="entry name" value="TRANSCRIPTION FACTOR HMS1-RELATED"/>
    <property type="match status" value="1"/>
</dbReference>
<accession>A0A420Y3Y2</accession>
<proteinExistence type="predicted"/>
<sequence length="344" mass="37373">MASLDQYAMPLAFPTYSPSFDEMQQTFGDFSPASCSSLEDFSVDLTNDWSSTPGSPLSPVLPAGSYAPFGENDWMARVKAEQKTEPFEGLSLSSIPVMAFPSSPVINPLDLTLANADGVFLGCEDLYDGQALFQTQAPSSMRPPQAGIDQVGLGISRSTMEPASSTLSTSQQTSAAKRSLRKRKSSSDDDEDELSQQGSSTSSPPVSRRRQSKDSRSMQQTMGPKKTTHNMIEKRYRNNLNDKIAALRDSVPALRVMAHRLEAAQEGEEGDEEGLGQEQGDLGGIAPAHKLNKATILGKATEYILHLERRNQNLAKENAALRSRVEGFEMLVMSRGGTNGLWNS</sequence>
<dbReference type="InterPro" id="IPR052099">
    <property type="entry name" value="Regulatory_TF_Diverse"/>
</dbReference>
<name>A0A420Y3Y2_9PEZI</name>
<keyword evidence="4" id="KW-1185">Reference proteome</keyword>
<protein>
    <submittedName>
        <fullName evidence="3">Sterol regulatory element-binding protein 1</fullName>
    </submittedName>
</protein>
<feature type="compositionally biased region" description="Low complexity" evidence="1">
    <location>
        <begin position="163"/>
        <end position="177"/>
    </location>
</feature>
<dbReference type="AlphaFoldDB" id="A0A420Y3Y2"/>
<dbReference type="Gene3D" id="4.10.280.10">
    <property type="entry name" value="Helix-loop-helix DNA-binding domain"/>
    <property type="match status" value="1"/>
</dbReference>
<feature type="domain" description="BHLH" evidence="2">
    <location>
        <begin position="224"/>
        <end position="307"/>
    </location>
</feature>
<dbReference type="SMART" id="SM00353">
    <property type="entry name" value="HLH"/>
    <property type="match status" value="1"/>
</dbReference>
<reference evidence="3 4" key="1">
    <citation type="submission" date="2018-08" db="EMBL/GenBank/DDBJ databases">
        <title>Draft genome of the lignicolous fungus Coniochaeta pulveracea.</title>
        <authorList>
            <person name="Borstlap C.J."/>
            <person name="De Witt R.N."/>
            <person name="Botha A."/>
            <person name="Volschenk H."/>
        </authorList>
    </citation>
    <scope>NUCLEOTIDE SEQUENCE [LARGE SCALE GENOMIC DNA]</scope>
    <source>
        <strain evidence="3 4">CAB683</strain>
    </source>
</reference>
<evidence type="ECO:0000259" key="2">
    <source>
        <dbReference type="PROSITE" id="PS50888"/>
    </source>
</evidence>
<evidence type="ECO:0000313" key="3">
    <source>
        <dbReference type="EMBL" id="RKU42578.1"/>
    </source>
</evidence>
<comment type="caution">
    <text evidence="3">The sequence shown here is derived from an EMBL/GenBank/DDBJ whole genome shotgun (WGS) entry which is preliminary data.</text>
</comment>
<evidence type="ECO:0000313" key="4">
    <source>
        <dbReference type="Proteomes" id="UP000275385"/>
    </source>
</evidence>
<dbReference type="STRING" id="177199.A0A420Y3Y2"/>
<dbReference type="Pfam" id="PF00010">
    <property type="entry name" value="HLH"/>
    <property type="match status" value="1"/>
</dbReference>
<organism evidence="3 4">
    <name type="scientific">Coniochaeta pulveracea</name>
    <dbReference type="NCBI Taxonomy" id="177199"/>
    <lineage>
        <taxon>Eukaryota</taxon>
        <taxon>Fungi</taxon>
        <taxon>Dikarya</taxon>
        <taxon>Ascomycota</taxon>
        <taxon>Pezizomycotina</taxon>
        <taxon>Sordariomycetes</taxon>
        <taxon>Sordariomycetidae</taxon>
        <taxon>Coniochaetales</taxon>
        <taxon>Coniochaetaceae</taxon>
        <taxon>Coniochaeta</taxon>
    </lineage>
</organism>
<dbReference type="Proteomes" id="UP000275385">
    <property type="component" value="Unassembled WGS sequence"/>
</dbReference>
<dbReference type="InterPro" id="IPR036638">
    <property type="entry name" value="HLH_DNA-bd_sf"/>
</dbReference>